<sequence>MYATEIFAHHKLFCDLNYCELDYCHLPIIPKGKLSQMLLALCDTNQIHLYNNTCNQRKHPSLLCTSGEDLSTCSGKHLKIWH</sequence>
<reference evidence="1" key="1">
    <citation type="submission" date="2022-11" db="EMBL/GenBank/DDBJ databases">
        <authorList>
            <person name="Hyden B.L."/>
            <person name="Feng K."/>
            <person name="Yates T."/>
            <person name="Jawdy S."/>
            <person name="Smart L.B."/>
            <person name="Muchero W."/>
        </authorList>
    </citation>
    <scope>NUCLEOTIDE SEQUENCE</scope>
    <source>
        <tissue evidence="1">Shoot tip</tissue>
    </source>
</reference>
<comment type="caution">
    <text evidence="1">The sequence shown here is derived from an EMBL/GenBank/DDBJ whole genome shotgun (WGS) entry which is preliminary data.</text>
</comment>
<protein>
    <submittedName>
        <fullName evidence="1">Uncharacterized protein</fullName>
    </submittedName>
</protein>
<name>A0A9Q0WBW3_9ROSI</name>
<proteinExistence type="predicted"/>
<evidence type="ECO:0000313" key="2">
    <source>
        <dbReference type="Proteomes" id="UP001151752"/>
    </source>
</evidence>
<organism evidence="1 2">
    <name type="scientific">Salix koriyanagi</name>
    <dbReference type="NCBI Taxonomy" id="2511006"/>
    <lineage>
        <taxon>Eukaryota</taxon>
        <taxon>Viridiplantae</taxon>
        <taxon>Streptophyta</taxon>
        <taxon>Embryophyta</taxon>
        <taxon>Tracheophyta</taxon>
        <taxon>Spermatophyta</taxon>
        <taxon>Magnoliopsida</taxon>
        <taxon>eudicotyledons</taxon>
        <taxon>Gunneridae</taxon>
        <taxon>Pentapetalae</taxon>
        <taxon>rosids</taxon>
        <taxon>fabids</taxon>
        <taxon>Malpighiales</taxon>
        <taxon>Salicaceae</taxon>
        <taxon>Saliceae</taxon>
        <taxon>Salix</taxon>
    </lineage>
</organism>
<dbReference type="Proteomes" id="UP001151752">
    <property type="component" value="Chromosome 12"/>
</dbReference>
<evidence type="ECO:0000313" key="1">
    <source>
        <dbReference type="EMBL" id="KAJ6764107.1"/>
    </source>
</evidence>
<accession>A0A9Q0WBW3</accession>
<dbReference type="AlphaFoldDB" id="A0A9Q0WBW3"/>
<reference evidence="1" key="2">
    <citation type="journal article" date="2023" name="Int. J. Mol. Sci.">
        <title>De Novo Assembly and Annotation of 11 Diverse Shrub Willow (Salix) Genomes Reveals Novel Gene Organization in Sex-Linked Regions.</title>
        <authorList>
            <person name="Hyden B."/>
            <person name="Feng K."/>
            <person name="Yates T.B."/>
            <person name="Jawdy S."/>
            <person name="Cereghino C."/>
            <person name="Smart L.B."/>
            <person name="Muchero W."/>
        </authorList>
    </citation>
    <scope>NUCLEOTIDE SEQUENCE</scope>
    <source>
        <tissue evidence="1">Shoot tip</tissue>
    </source>
</reference>
<dbReference type="EMBL" id="JAPFFM010000004">
    <property type="protein sequence ID" value="KAJ6764107.1"/>
    <property type="molecule type" value="Genomic_DNA"/>
</dbReference>
<keyword evidence="2" id="KW-1185">Reference proteome</keyword>
<gene>
    <name evidence="1" type="ORF">OIU74_023062</name>
</gene>